<accession>A0A087UG94</accession>
<name>A0A087UG94_STEMI</name>
<dbReference type="Proteomes" id="UP000054359">
    <property type="component" value="Unassembled WGS sequence"/>
</dbReference>
<feature type="non-terminal residue" evidence="1">
    <location>
        <position position="170"/>
    </location>
</feature>
<proteinExistence type="predicted"/>
<dbReference type="GO" id="GO:0005770">
    <property type="term" value="C:late endosome"/>
    <property type="evidence" value="ECO:0007669"/>
    <property type="project" value="TreeGrafter"/>
</dbReference>
<dbReference type="GO" id="GO:0005829">
    <property type="term" value="C:cytosol"/>
    <property type="evidence" value="ECO:0007669"/>
    <property type="project" value="TreeGrafter"/>
</dbReference>
<dbReference type="InterPro" id="IPR029392">
    <property type="entry name" value="AP-5_subunit_s1"/>
</dbReference>
<dbReference type="OrthoDB" id="370698at2759"/>
<dbReference type="GO" id="GO:0030119">
    <property type="term" value="C:AP-type membrane coat adaptor complex"/>
    <property type="evidence" value="ECO:0007669"/>
    <property type="project" value="InterPro"/>
</dbReference>
<reference evidence="1 2" key="1">
    <citation type="submission" date="2013-11" db="EMBL/GenBank/DDBJ databases">
        <title>Genome sequencing of Stegodyphus mimosarum.</title>
        <authorList>
            <person name="Bechsgaard J."/>
        </authorList>
    </citation>
    <scope>NUCLEOTIDE SEQUENCE [LARGE SCALE GENOMIC DNA]</scope>
</reference>
<sequence>MVYSFIIADYDCQVLYSSVFDFADRRCVKEDITVNIVQQIKKEFDFNSSVTSNIVDGSENLSIDLETKGILNVKVMEVQKPTVWHSYSGCLYILVCDSSDNRILAARTLVILIRTFRDLLPRISNGISEFVSKANIVSLIVNTFIPSGQLLFFHNQAIQQVTKDLQKAVR</sequence>
<gene>
    <name evidence="1" type="ORF">X975_20834</name>
</gene>
<keyword evidence="2" id="KW-1185">Reference proteome</keyword>
<evidence type="ECO:0000313" key="1">
    <source>
        <dbReference type="EMBL" id="KFM76383.1"/>
    </source>
</evidence>
<dbReference type="GO" id="GO:0016197">
    <property type="term" value="P:endosomal transport"/>
    <property type="evidence" value="ECO:0007669"/>
    <property type="project" value="InterPro"/>
</dbReference>
<evidence type="ECO:0000313" key="2">
    <source>
        <dbReference type="Proteomes" id="UP000054359"/>
    </source>
</evidence>
<dbReference type="GO" id="GO:0005764">
    <property type="term" value="C:lysosome"/>
    <property type="evidence" value="ECO:0007669"/>
    <property type="project" value="TreeGrafter"/>
</dbReference>
<dbReference type="STRING" id="407821.A0A087UG94"/>
<organism evidence="1 2">
    <name type="scientific">Stegodyphus mimosarum</name>
    <name type="common">African social velvet spider</name>
    <dbReference type="NCBI Taxonomy" id="407821"/>
    <lineage>
        <taxon>Eukaryota</taxon>
        <taxon>Metazoa</taxon>
        <taxon>Ecdysozoa</taxon>
        <taxon>Arthropoda</taxon>
        <taxon>Chelicerata</taxon>
        <taxon>Arachnida</taxon>
        <taxon>Araneae</taxon>
        <taxon>Araneomorphae</taxon>
        <taxon>Entelegynae</taxon>
        <taxon>Eresoidea</taxon>
        <taxon>Eresidae</taxon>
        <taxon>Stegodyphus</taxon>
    </lineage>
</organism>
<dbReference type="AlphaFoldDB" id="A0A087UG94"/>
<protein>
    <submittedName>
        <fullName evidence="1">Uncharacterized protein</fullName>
    </submittedName>
</protein>
<dbReference type="PANTHER" id="PTHR16120:SF0">
    <property type="entry name" value="AP-5 COMPLEX SUBUNIT SIGMA-1"/>
    <property type="match status" value="1"/>
</dbReference>
<dbReference type="Pfam" id="PF15001">
    <property type="entry name" value="AP-5_subunit_s1"/>
    <property type="match status" value="1"/>
</dbReference>
<dbReference type="EMBL" id="KK119676">
    <property type="protein sequence ID" value="KFM76383.1"/>
    <property type="molecule type" value="Genomic_DNA"/>
</dbReference>
<dbReference type="OMA" id="CLYILVC"/>
<dbReference type="GO" id="GO:0000724">
    <property type="term" value="P:double-strand break repair via homologous recombination"/>
    <property type="evidence" value="ECO:0007669"/>
    <property type="project" value="InterPro"/>
</dbReference>
<dbReference type="PANTHER" id="PTHR16120">
    <property type="entry name" value="AP-5 COMPLEX SUBUNIT SIGMA-1"/>
    <property type="match status" value="1"/>
</dbReference>